<dbReference type="AlphaFoldDB" id="A0A381WAC4"/>
<dbReference type="SMART" id="SM00560">
    <property type="entry name" value="LamGL"/>
    <property type="match status" value="1"/>
</dbReference>
<evidence type="ECO:0000256" key="2">
    <source>
        <dbReference type="ARBA" id="ARBA00023157"/>
    </source>
</evidence>
<accession>A0A381WAC4</accession>
<evidence type="ECO:0000259" key="4">
    <source>
        <dbReference type="SMART" id="SM00560"/>
    </source>
</evidence>
<gene>
    <name evidence="5" type="ORF">METZ01_LOCUS101822</name>
</gene>
<dbReference type="Pfam" id="PF13385">
    <property type="entry name" value="Laminin_G_3"/>
    <property type="match status" value="1"/>
</dbReference>
<dbReference type="Gene3D" id="2.60.120.200">
    <property type="match status" value="1"/>
</dbReference>
<keyword evidence="2" id="KW-1015">Disulfide bond</keyword>
<feature type="transmembrane region" description="Helical" evidence="3">
    <location>
        <begin position="6"/>
        <end position="26"/>
    </location>
</feature>
<keyword evidence="3" id="KW-1133">Transmembrane helix</keyword>
<keyword evidence="1" id="KW-0732">Signal</keyword>
<reference evidence="5" key="1">
    <citation type="submission" date="2018-05" db="EMBL/GenBank/DDBJ databases">
        <authorList>
            <person name="Lanie J.A."/>
            <person name="Ng W.-L."/>
            <person name="Kazmierczak K.M."/>
            <person name="Andrzejewski T.M."/>
            <person name="Davidsen T.M."/>
            <person name="Wayne K.J."/>
            <person name="Tettelin H."/>
            <person name="Glass J.I."/>
            <person name="Rusch D."/>
            <person name="Podicherti R."/>
            <person name="Tsui H.-C.T."/>
            <person name="Winkler M.E."/>
        </authorList>
    </citation>
    <scope>NUCLEOTIDE SEQUENCE</scope>
</reference>
<feature type="domain" description="LamG-like jellyroll fold" evidence="4">
    <location>
        <begin position="95"/>
        <end position="238"/>
    </location>
</feature>
<evidence type="ECO:0000313" key="5">
    <source>
        <dbReference type="EMBL" id="SVA48968.1"/>
    </source>
</evidence>
<sequence>MRGRPGYAIAEVLVAVVIISISFIELSGAISKIMRSANQTALMGKSISVAHSTMEEVMAQSFDAKGSEAGGYVLEFNGSGDHLDCGDVSVINGASALTISGWINPDMASGNDIIYSKNGADADNRILLYIDVDNEDLYIKYENGGTNQYGKYTSFTTASYQNKWTHFAVVFNGSGSGNSGKLKLYINGADLALSFTGTIATTITDASGHPFYIAKSDADYFDGKMDEVRIWNVARSEEEILDNYKSGITDPYAENELKLYLRMNNGAGAVAFDHSNTMAQGTITGATWTGQSSSWSTSLGKETEASWSEYNDVDDFHKSGGFTDSDYSQLGGRIYVKYVVVDPTSWAISDAGEGTITDYKQITVKIGIPGSTDSTQLSAIKSAKIIQNYGLTYSPYGN</sequence>
<dbReference type="InterPro" id="IPR013320">
    <property type="entry name" value="ConA-like_dom_sf"/>
</dbReference>
<keyword evidence="3" id="KW-0812">Transmembrane</keyword>
<dbReference type="EMBL" id="UINC01011060">
    <property type="protein sequence ID" value="SVA48968.1"/>
    <property type="molecule type" value="Genomic_DNA"/>
</dbReference>
<name>A0A381WAC4_9ZZZZ</name>
<dbReference type="SUPFAM" id="SSF49899">
    <property type="entry name" value="Concanavalin A-like lectins/glucanases"/>
    <property type="match status" value="1"/>
</dbReference>
<organism evidence="5">
    <name type="scientific">marine metagenome</name>
    <dbReference type="NCBI Taxonomy" id="408172"/>
    <lineage>
        <taxon>unclassified sequences</taxon>
        <taxon>metagenomes</taxon>
        <taxon>ecological metagenomes</taxon>
    </lineage>
</organism>
<keyword evidence="3" id="KW-0472">Membrane</keyword>
<protein>
    <recommendedName>
        <fullName evidence="4">LamG-like jellyroll fold domain-containing protein</fullName>
    </recommendedName>
</protein>
<evidence type="ECO:0000256" key="3">
    <source>
        <dbReference type="SAM" id="Phobius"/>
    </source>
</evidence>
<evidence type="ECO:0000256" key="1">
    <source>
        <dbReference type="ARBA" id="ARBA00022729"/>
    </source>
</evidence>
<dbReference type="InterPro" id="IPR006558">
    <property type="entry name" value="LamG-like"/>
</dbReference>
<proteinExistence type="predicted"/>